<sequence>MDGNGRWAAARGLPRAAGHRTGLDAVRRTIEGCREYGVRVLTLYAFSTENWRRPAGEVEALMRLLGEALIDEFDDLMEAGVQFRMSGELHSLEPALREQVEQVIALTRDNKTLVLNVAYNYGGRAEIIDAVRRLGRDLASGRLTPQTIDEAALGRYLYTAGLPDPDLLIRTGGEQRISNFLLWQIAYTELYFCDVYWPDFDRSHLLAAIADYQQRRRRFGGVEDA</sequence>
<dbReference type="PANTHER" id="PTHR10291:SF0">
    <property type="entry name" value="DEHYDRODOLICHYL DIPHOSPHATE SYNTHASE 2"/>
    <property type="match status" value="1"/>
</dbReference>
<dbReference type="GO" id="GO:0000287">
    <property type="term" value="F:magnesium ion binding"/>
    <property type="evidence" value="ECO:0007669"/>
    <property type="project" value="UniProtKB-UniRule"/>
</dbReference>
<comment type="cofactor">
    <cofactor evidence="2">
        <name>Mg(2+)</name>
        <dbReference type="ChEBI" id="CHEBI:18420"/>
    </cofactor>
    <text evidence="2">Binds 2 magnesium ions per subunit.</text>
</comment>
<dbReference type="PROSITE" id="PS01066">
    <property type="entry name" value="UPP_SYNTHASE"/>
    <property type="match status" value="1"/>
</dbReference>
<comment type="similarity">
    <text evidence="2">Belongs to the UPP synthase family.</text>
</comment>
<reference evidence="3 4" key="1">
    <citation type="journal article" date="2019" name="Nat. Microbiol.">
        <title>Mediterranean grassland soil C-N compound turnover is dependent on rainfall and depth, and is mediated by genomically divergent microorganisms.</title>
        <authorList>
            <person name="Diamond S."/>
            <person name="Andeer P.F."/>
            <person name="Li Z."/>
            <person name="Crits-Christoph A."/>
            <person name="Burstein D."/>
            <person name="Anantharaman K."/>
            <person name="Lane K.R."/>
            <person name="Thomas B.C."/>
            <person name="Pan C."/>
            <person name="Northen T.R."/>
            <person name="Banfield J.F."/>
        </authorList>
    </citation>
    <scope>NUCLEOTIDE SEQUENCE [LARGE SCALE GENOMIC DNA]</scope>
    <source>
        <strain evidence="3">NP_8</strain>
    </source>
</reference>
<evidence type="ECO:0000313" key="4">
    <source>
        <dbReference type="Proteomes" id="UP000318834"/>
    </source>
</evidence>
<gene>
    <name evidence="3" type="primary">uppS</name>
    <name evidence="3" type="ORF">E6H05_06430</name>
</gene>
<feature type="binding site" evidence="2">
    <location>
        <position position="53"/>
    </location>
    <ligand>
        <name>substrate</name>
    </ligand>
</feature>
<protein>
    <recommendedName>
        <fullName evidence="2">Isoprenyl transferase</fullName>
        <ecNumber evidence="2">2.5.1.-</ecNumber>
    </recommendedName>
</protein>
<comment type="subunit">
    <text evidence="2">Homodimer.</text>
</comment>
<dbReference type="InterPro" id="IPR001441">
    <property type="entry name" value="UPP_synth-like"/>
</dbReference>
<dbReference type="AlphaFoldDB" id="A0A537IW79"/>
<evidence type="ECO:0000313" key="3">
    <source>
        <dbReference type="EMBL" id="TMI75574.1"/>
    </source>
</evidence>
<accession>A0A537IW79</accession>
<keyword evidence="2" id="KW-0479">Metal-binding</keyword>
<dbReference type="CDD" id="cd00475">
    <property type="entry name" value="Cis_IPPS"/>
    <property type="match status" value="1"/>
</dbReference>
<dbReference type="FunFam" id="3.40.1180.10:FF:000001">
    <property type="entry name" value="(2E,6E)-farnesyl-diphosphate-specific ditrans,polycis-undecaprenyl-diphosphate synthase"/>
    <property type="match status" value="1"/>
</dbReference>
<feature type="binding site" evidence="2">
    <location>
        <begin position="176"/>
        <end position="178"/>
    </location>
    <ligand>
        <name>substrate</name>
    </ligand>
</feature>
<dbReference type="EC" id="2.5.1.-" evidence="2"/>
<dbReference type="PANTHER" id="PTHR10291">
    <property type="entry name" value="DEHYDRODOLICHYL DIPHOSPHATE SYNTHASE FAMILY MEMBER"/>
    <property type="match status" value="1"/>
</dbReference>
<dbReference type="GO" id="GO:0005829">
    <property type="term" value="C:cytosol"/>
    <property type="evidence" value="ECO:0007669"/>
    <property type="project" value="TreeGrafter"/>
</dbReference>
<dbReference type="Gene3D" id="3.40.1180.10">
    <property type="entry name" value="Decaprenyl diphosphate synthase-like"/>
    <property type="match status" value="1"/>
</dbReference>
<dbReference type="InterPro" id="IPR036424">
    <property type="entry name" value="UPP_synth-like_sf"/>
</dbReference>
<evidence type="ECO:0000256" key="1">
    <source>
        <dbReference type="ARBA" id="ARBA00022679"/>
    </source>
</evidence>
<keyword evidence="1 2" id="KW-0808">Transferase</keyword>
<proteinExistence type="inferred from homology"/>
<feature type="binding site" evidence="2">
    <location>
        <position position="7"/>
    </location>
    <ligand>
        <name>substrate</name>
    </ligand>
</feature>
<feature type="active site" description="Proton acceptor" evidence="2">
    <location>
        <position position="50"/>
    </location>
</feature>
<keyword evidence="2" id="KW-0460">Magnesium</keyword>
<evidence type="ECO:0000256" key="2">
    <source>
        <dbReference type="HAMAP-Rule" id="MF_01139"/>
    </source>
</evidence>
<dbReference type="Pfam" id="PF01255">
    <property type="entry name" value="Prenyltransf"/>
    <property type="match status" value="1"/>
</dbReference>
<dbReference type="GO" id="GO:0030145">
    <property type="term" value="F:manganese ion binding"/>
    <property type="evidence" value="ECO:0007669"/>
    <property type="project" value="TreeGrafter"/>
</dbReference>
<comment type="caution">
    <text evidence="3">The sequence shown here is derived from an EMBL/GenBank/DDBJ whole genome shotgun (WGS) entry which is preliminary data.</text>
</comment>
<dbReference type="SUPFAM" id="SSF64005">
    <property type="entry name" value="Undecaprenyl diphosphate synthase"/>
    <property type="match status" value="1"/>
</dbReference>
<comment type="function">
    <text evidence="2">Catalyzes the condensation of isopentenyl diphosphate (IPP) with allylic pyrophosphates generating different type of terpenoids.</text>
</comment>
<feature type="binding site" evidence="2">
    <location>
        <begin position="47"/>
        <end position="49"/>
    </location>
    <ligand>
        <name>substrate</name>
    </ligand>
</feature>
<feature type="binding site" evidence="2">
    <location>
        <position position="15"/>
    </location>
    <ligand>
        <name>substrate</name>
    </ligand>
</feature>
<name>A0A537IW79_9BACT</name>
<dbReference type="HAMAP" id="MF_01139">
    <property type="entry name" value="ISPT"/>
    <property type="match status" value="1"/>
</dbReference>
<dbReference type="Proteomes" id="UP000318834">
    <property type="component" value="Unassembled WGS sequence"/>
</dbReference>
<dbReference type="NCBIfam" id="TIGR00055">
    <property type="entry name" value="uppS"/>
    <property type="match status" value="1"/>
</dbReference>
<feature type="binding site" evidence="2">
    <location>
        <position position="51"/>
    </location>
    <ligand>
        <name>substrate</name>
    </ligand>
</feature>
<feature type="binding site" evidence="2">
    <location>
        <position position="2"/>
    </location>
    <ligand>
        <name>Mg(2+)</name>
        <dbReference type="ChEBI" id="CHEBI:18420"/>
    </ligand>
</feature>
<feature type="binding site" evidence="2">
    <location>
        <position position="189"/>
    </location>
    <ligand>
        <name>Mg(2+)</name>
        <dbReference type="ChEBI" id="CHEBI:18420"/>
    </ligand>
</feature>
<feature type="active site" evidence="2">
    <location>
        <position position="2"/>
    </location>
</feature>
<dbReference type="GO" id="GO:0016094">
    <property type="term" value="P:polyprenol biosynthetic process"/>
    <property type="evidence" value="ECO:0007669"/>
    <property type="project" value="TreeGrafter"/>
</dbReference>
<dbReference type="InterPro" id="IPR018520">
    <property type="entry name" value="UPP_synth-like_CS"/>
</dbReference>
<feature type="binding site" evidence="2">
    <location>
        <begin position="3"/>
        <end position="6"/>
    </location>
    <ligand>
        <name>substrate</name>
    </ligand>
</feature>
<dbReference type="GO" id="GO:0008834">
    <property type="term" value="F:ditrans,polycis-undecaprenyl-diphosphate synthase [(2E,6E)-farnesyl-diphosphate specific] activity"/>
    <property type="evidence" value="ECO:0007669"/>
    <property type="project" value="TreeGrafter"/>
</dbReference>
<feature type="binding site" evidence="2">
    <location>
        <position position="170"/>
    </location>
    <ligand>
        <name>substrate</name>
    </ligand>
</feature>
<feature type="binding site" evidence="2">
    <location>
        <position position="19"/>
    </location>
    <ligand>
        <name>substrate</name>
    </ligand>
</feature>
<organism evidence="3 4">
    <name type="scientific">Candidatus Segetimicrobium genomatis</name>
    <dbReference type="NCBI Taxonomy" id="2569760"/>
    <lineage>
        <taxon>Bacteria</taxon>
        <taxon>Bacillati</taxon>
        <taxon>Candidatus Sysuimicrobiota</taxon>
        <taxon>Candidatus Sysuimicrobiia</taxon>
        <taxon>Candidatus Sysuimicrobiales</taxon>
        <taxon>Candidatus Segetimicrobiaceae</taxon>
        <taxon>Candidatus Segetimicrobium</taxon>
    </lineage>
</organism>
<dbReference type="EMBL" id="VBAP01000043">
    <property type="protein sequence ID" value="TMI75574.1"/>
    <property type="molecule type" value="Genomic_DNA"/>
</dbReference>